<organism evidence="2 3">
    <name type="scientific">Clostridium aminobutyricum</name>
    <dbReference type="NCBI Taxonomy" id="33953"/>
    <lineage>
        <taxon>Bacteria</taxon>
        <taxon>Bacillati</taxon>
        <taxon>Bacillota</taxon>
        <taxon>Clostridia</taxon>
        <taxon>Eubacteriales</taxon>
        <taxon>Clostridiaceae</taxon>
        <taxon>Clostridium</taxon>
    </lineage>
</organism>
<keyword evidence="3" id="KW-1185">Reference proteome</keyword>
<keyword evidence="1" id="KW-0812">Transmembrane</keyword>
<dbReference type="Proteomes" id="UP000664545">
    <property type="component" value="Unassembled WGS sequence"/>
</dbReference>
<dbReference type="RefSeq" id="WP_206582060.1">
    <property type="nucleotide sequence ID" value="NZ_JAFJZZ010000002.1"/>
</dbReference>
<comment type="caution">
    <text evidence="2">The sequence shown here is derived from an EMBL/GenBank/DDBJ whole genome shotgun (WGS) entry which is preliminary data.</text>
</comment>
<name>A0A939IH65_CLOAM</name>
<feature type="transmembrane region" description="Helical" evidence="1">
    <location>
        <begin position="21"/>
        <end position="43"/>
    </location>
</feature>
<keyword evidence="1" id="KW-0472">Membrane</keyword>
<protein>
    <submittedName>
        <fullName evidence="2">Uncharacterized protein</fullName>
    </submittedName>
</protein>
<accession>A0A939IH65</accession>
<sequence>MITKYIMLTVEYIEKNLRVEVIGAIVILTLIIVATLGILFLLFRGVRLWYWRVNEQVAALEKINQKLEKLEDLNQVIPSLAAPQPILYEESKDFEEEAVLLSKTDNEDHQEIEQPENQAALQPDVLDLLVCEEKKEGYNVGKTGKVYSENELRQQIQF</sequence>
<reference evidence="2" key="1">
    <citation type="submission" date="2021-02" db="EMBL/GenBank/DDBJ databases">
        <title>Abyssanaerobacter marinus gen.nov., sp., nov, anaerobic bacterium isolated from the Onnuri vent field of Indian Ocean and suggestion of Mogibacteriaceae fam. nov., and proposal of reclassification of ambiguous this family's genus member.</title>
        <authorList>
            <person name="Kim Y.J."/>
            <person name="Yang J.-A."/>
        </authorList>
    </citation>
    <scope>NUCLEOTIDE SEQUENCE</scope>
    <source>
        <strain evidence="2">DSM 2634</strain>
    </source>
</reference>
<evidence type="ECO:0000313" key="3">
    <source>
        <dbReference type="Proteomes" id="UP000664545"/>
    </source>
</evidence>
<evidence type="ECO:0000256" key="1">
    <source>
        <dbReference type="SAM" id="Phobius"/>
    </source>
</evidence>
<dbReference type="AlphaFoldDB" id="A0A939IH65"/>
<gene>
    <name evidence="2" type="ORF">JYB65_07645</name>
</gene>
<proteinExistence type="predicted"/>
<dbReference type="EMBL" id="JAFJZZ010000002">
    <property type="protein sequence ID" value="MBN7773232.1"/>
    <property type="molecule type" value="Genomic_DNA"/>
</dbReference>
<evidence type="ECO:0000313" key="2">
    <source>
        <dbReference type="EMBL" id="MBN7773232.1"/>
    </source>
</evidence>
<keyword evidence="1" id="KW-1133">Transmembrane helix</keyword>